<dbReference type="SUPFAM" id="SSF54909">
    <property type="entry name" value="Dimeric alpha+beta barrel"/>
    <property type="match status" value="1"/>
</dbReference>
<dbReference type="Pfam" id="PF07110">
    <property type="entry name" value="EthD"/>
    <property type="match status" value="1"/>
</dbReference>
<evidence type="ECO:0000259" key="2">
    <source>
        <dbReference type="Pfam" id="PF07110"/>
    </source>
</evidence>
<dbReference type="RefSeq" id="XP_037218294.1">
    <property type="nucleotide sequence ID" value="XM_037365052.1"/>
</dbReference>
<dbReference type="AlphaFoldDB" id="A0A8H6W0V0"/>
<dbReference type="EMBL" id="JACAZF010000007">
    <property type="protein sequence ID" value="KAF7298906.1"/>
    <property type="molecule type" value="Genomic_DNA"/>
</dbReference>
<reference evidence="3" key="1">
    <citation type="submission" date="2020-05" db="EMBL/GenBank/DDBJ databases">
        <title>Mycena genomes resolve the evolution of fungal bioluminescence.</title>
        <authorList>
            <person name="Tsai I.J."/>
        </authorList>
    </citation>
    <scope>NUCLEOTIDE SEQUENCE</scope>
    <source>
        <strain evidence="3">171206Taipei</strain>
    </source>
</reference>
<accession>A0A8H6W0V0</accession>
<keyword evidence="4" id="KW-1185">Reference proteome</keyword>
<organism evidence="3 4">
    <name type="scientific">Mycena indigotica</name>
    <dbReference type="NCBI Taxonomy" id="2126181"/>
    <lineage>
        <taxon>Eukaryota</taxon>
        <taxon>Fungi</taxon>
        <taxon>Dikarya</taxon>
        <taxon>Basidiomycota</taxon>
        <taxon>Agaricomycotina</taxon>
        <taxon>Agaricomycetes</taxon>
        <taxon>Agaricomycetidae</taxon>
        <taxon>Agaricales</taxon>
        <taxon>Marasmiineae</taxon>
        <taxon>Mycenaceae</taxon>
        <taxon>Mycena</taxon>
    </lineage>
</organism>
<evidence type="ECO:0000256" key="1">
    <source>
        <dbReference type="ARBA" id="ARBA00005986"/>
    </source>
</evidence>
<dbReference type="InterPro" id="IPR009799">
    <property type="entry name" value="EthD_dom"/>
</dbReference>
<dbReference type="OrthoDB" id="3183782at2759"/>
<proteinExistence type="inferred from homology"/>
<evidence type="ECO:0000313" key="3">
    <source>
        <dbReference type="EMBL" id="KAF7298906.1"/>
    </source>
</evidence>
<dbReference type="Proteomes" id="UP000636479">
    <property type="component" value="Unassembled WGS sequence"/>
</dbReference>
<name>A0A8H6W0V0_9AGAR</name>
<sequence length="115" mass="13306">MVQLLAFLRRHQHLSFEEFDEMWTNHATLVNKHLKAVQDGSVKYKQFHVDPKVNAELRALGRPVLDHDGMVLWEAATLAEIFECIASPECLEFLRPDDARFLAEERVELVAGQFM</sequence>
<dbReference type="GeneID" id="59347568"/>
<comment type="similarity">
    <text evidence="1">Belongs to the tpcK family.</text>
</comment>
<dbReference type="Gene3D" id="3.30.70.100">
    <property type="match status" value="1"/>
</dbReference>
<dbReference type="InterPro" id="IPR011008">
    <property type="entry name" value="Dimeric_a/b-barrel"/>
</dbReference>
<evidence type="ECO:0000313" key="4">
    <source>
        <dbReference type="Proteomes" id="UP000636479"/>
    </source>
</evidence>
<dbReference type="GO" id="GO:0016491">
    <property type="term" value="F:oxidoreductase activity"/>
    <property type="evidence" value="ECO:0007669"/>
    <property type="project" value="InterPro"/>
</dbReference>
<feature type="domain" description="EthD" evidence="2">
    <location>
        <begin position="12"/>
        <end position="103"/>
    </location>
</feature>
<gene>
    <name evidence="3" type="ORF">MIND_00838600</name>
</gene>
<protein>
    <submittedName>
        <fullName evidence="3">BetaGal-dom2 domain-containing protein</fullName>
    </submittedName>
</protein>
<comment type="caution">
    <text evidence="3">The sequence shown here is derived from an EMBL/GenBank/DDBJ whole genome shotgun (WGS) entry which is preliminary data.</text>
</comment>